<dbReference type="AlphaFoldDB" id="A0A068SLZ8"/>
<evidence type="ECO:0000313" key="2">
    <source>
        <dbReference type="EMBL" id="CDN46766.1"/>
    </source>
</evidence>
<protein>
    <submittedName>
        <fullName evidence="2">Metal-dependent hydrolase</fullName>
    </submittedName>
</protein>
<dbReference type="GeneID" id="24255876"/>
<feature type="domain" description="Endonuclease/exonuclease/phosphatase" evidence="1">
    <location>
        <begin position="7"/>
        <end position="261"/>
    </location>
</feature>
<sequence>MTLRLISLNAWGGRVHAPLMQYLKDTDPDVLCLQEVTHVASYDGGWLTFREGDFELPQRASLLEDVTEILPGHRAFFAPAARGPLYDGDRQVISEWGLATFVRQDLSVIDQVQGFIHGDFPLSGFGDHPRPRNAHAVRIHRYDTGSGVTIVQMHGLRDLAGKGDTPARLAQAHALVALIEKVWQPGEPLVVCGDFNLLPGSETFAILGKLGLTDLVTTRGFTDTRTSWYPKDGRYADYLLVTPDVKVENFDVVEEPEVSDHRALLLEIV</sequence>
<evidence type="ECO:0000313" key="3">
    <source>
        <dbReference type="Proteomes" id="UP000028181"/>
    </source>
</evidence>
<organism evidence="2 3">
    <name type="scientific">Neorhizobium galegae bv. orientalis str. HAMBI 540</name>
    <dbReference type="NCBI Taxonomy" id="1028800"/>
    <lineage>
        <taxon>Bacteria</taxon>
        <taxon>Pseudomonadati</taxon>
        <taxon>Pseudomonadota</taxon>
        <taxon>Alphaproteobacteria</taxon>
        <taxon>Hyphomicrobiales</taxon>
        <taxon>Rhizobiaceae</taxon>
        <taxon>Rhizobium/Agrobacterium group</taxon>
        <taxon>Neorhizobium</taxon>
    </lineage>
</organism>
<name>A0A068SLZ8_NEOGA</name>
<dbReference type="RefSeq" id="WP_174479275.1">
    <property type="nucleotide sequence ID" value="NZ_HG938353.1"/>
</dbReference>
<dbReference type="Pfam" id="PF03372">
    <property type="entry name" value="Exo_endo_phos"/>
    <property type="match status" value="1"/>
</dbReference>
<evidence type="ECO:0000259" key="1">
    <source>
        <dbReference type="Pfam" id="PF03372"/>
    </source>
</evidence>
<dbReference type="Gene3D" id="3.60.10.10">
    <property type="entry name" value="Endonuclease/exonuclease/phosphatase"/>
    <property type="match status" value="1"/>
</dbReference>
<dbReference type="eggNOG" id="COG3568">
    <property type="taxonomic scope" value="Bacteria"/>
</dbReference>
<dbReference type="EMBL" id="HG938353">
    <property type="protein sequence ID" value="CDN46766.1"/>
    <property type="molecule type" value="Genomic_DNA"/>
</dbReference>
<keyword evidence="3" id="KW-1185">Reference proteome</keyword>
<keyword evidence="2" id="KW-0378">Hydrolase</keyword>
<accession>A0A068SLZ8</accession>
<dbReference type="InterPro" id="IPR036691">
    <property type="entry name" value="Endo/exonu/phosph_ase_sf"/>
</dbReference>
<proteinExistence type="predicted"/>
<dbReference type="SUPFAM" id="SSF56219">
    <property type="entry name" value="DNase I-like"/>
    <property type="match status" value="1"/>
</dbReference>
<dbReference type="KEGG" id="ngg:RG540_CH05750"/>
<dbReference type="Proteomes" id="UP000028181">
    <property type="component" value="Chromosome I"/>
</dbReference>
<dbReference type="InterPro" id="IPR005135">
    <property type="entry name" value="Endo/exonuclease/phosphatase"/>
</dbReference>
<dbReference type="PATRIC" id="fig|1028800.3.peg.578"/>
<gene>
    <name evidence="2" type="ORF">RG540_CH05750</name>
</gene>
<dbReference type="GO" id="GO:0016787">
    <property type="term" value="F:hydrolase activity"/>
    <property type="evidence" value="ECO:0007669"/>
    <property type="project" value="UniProtKB-KW"/>
</dbReference>
<dbReference type="HOGENOM" id="CLU_091007_0_0_5"/>
<reference evidence="3" key="1">
    <citation type="journal article" date="2014" name="BMC Genomics">
        <title>Genome sequencing of two Neorhizobium galegae strains reveals a noeT gene responsible for the unusual acetylation of the nodulation factors.</title>
        <authorList>
            <person name="Osterman J."/>
            <person name="Marsh J."/>
            <person name="Laine P.K."/>
            <person name="Zeng Z."/>
            <person name="Alatalo E."/>
            <person name="Sullivan J.T."/>
            <person name="Young J.P."/>
            <person name="Thomas-Oates J."/>
            <person name="Paulin L."/>
            <person name="Lindstrom K."/>
        </authorList>
    </citation>
    <scope>NUCLEOTIDE SEQUENCE [LARGE SCALE GENOMIC DNA]</scope>
    <source>
        <strain evidence="3">HAMBI 540</strain>
    </source>
</reference>